<feature type="domain" description="C2H2-type" evidence="16">
    <location>
        <begin position="357"/>
        <end position="384"/>
    </location>
</feature>
<organism evidence="17 18">
    <name type="scientific">Apolygus lucorum</name>
    <name type="common">Small green plant bug</name>
    <name type="synonym">Lygocoris lucorum</name>
    <dbReference type="NCBI Taxonomy" id="248454"/>
    <lineage>
        <taxon>Eukaryota</taxon>
        <taxon>Metazoa</taxon>
        <taxon>Ecdysozoa</taxon>
        <taxon>Arthropoda</taxon>
        <taxon>Hexapoda</taxon>
        <taxon>Insecta</taxon>
        <taxon>Pterygota</taxon>
        <taxon>Neoptera</taxon>
        <taxon>Paraneoptera</taxon>
        <taxon>Hemiptera</taxon>
        <taxon>Heteroptera</taxon>
        <taxon>Panheteroptera</taxon>
        <taxon>Cimicomorpha</taxon>
        <taxon>Miridae</taxon>
        <taxon>Mirini</taxon>
        <taxon>Apolygus</taxon>
    </lineage>
</organism>
<feature type="domain" description="C2H2-type" evidence="16">
    <location>
        <begin position="329"/>
        <end position="356"/>
    </location>
</feature>
<evidence type="ECO:0000313" key="17">
    <source>
        <dbReference type="EMBL" id="KAF6199791.1"/>
    </source>
</evidence>
<keyword evidence="7" id="KW-0862">Zinc</keyword>
<dbReference type="FunFam" id="3.30.160.60:FF:000614">
    <property type="entry name" value="Zinc finger protein 142"/>
    <property type="match status" value="1"/>
</dbReference>
<dbReference type="Pfam" id="PF23611">
    <property type="entry name" value="zf-C2H2_16"/>
    <property type="match status" value="1"/>
</dbReference>
<feature type="domain" description="C2H2-type" evidence="16">
    <location>
        <begin position="413"/>
        <end position="440"/>
    </location>
</feature>
<dbReference type="AlphaFoldDB" id="A0A8S9WUK2"/>
<evidence type="ECO:0000256" key="4">
    <source>
        <dbReference type="ARBA" id="ARBA00022723"/>
    </source>
</evidence>
<comment type="subcellular location">
    <subcellularLocation>
        <location evidence="1">Nucleus</location>
    </subcellularLocation>
</comment>
<dbReference type="PANTHER" id="PTHR24388">
    <property type="entry name" value="ZINC FINGER PROTEIN"/>
    <property type="match status" value="1"/>
</dbReference>
<dbReference type="InterPro" id="IPR050527">
    <property type="entry name" value="Snail/Krueppel_Znf"/>
</dbReference>
<dbReference type="Gene3D" id="3.30.160.60">
    <property type="entry name" value="Classic Zinc Finger"/>
    <property type="match status" value="8"/>
</dbReference>
<evidence type="ECO:0000256" key="1">
    <source>
        <dbReference type="ARBA" id="ARBA00004123"/>
    </source>
</evidence>
<evidence type="ECO:0000256" key="11">
    <source>
        <dbReference type="ARBA" id="ARBA00023242"/>
    </source>
</evidence>
<evidence type="ECO:0000256" key="15">
    <source>
        <dbReference type="SAM" id="SignalP"/>
    </source>
</evidence>
<dbReference type="SUPFAM" id="SSF57667">
    <property type="entry name" value="beta-beta-alpha zinc fingers"/>
    <property type="match status" value="4"/>
</dbReference>
<evidence type="ECO:0000259" key="16">
    <source>
        <dbReference type="PROSITE" id="PS50157"/>
    </source>
</evidence>
<dbReference type="FunFam" id="3.30.160.60:FF:001370">
    <property type="entry name" value="Zinc finger protein"/>
    <property type="match status" value="1"/>
</dbReference>
<dbReference type="FunFam" id="3.30.160.60:FF:000417">
    <property type="entry name" value="Zinc finger protein"/>
    <property type="match status" value="2"/>
</dbReference>
<dbReference type="FunFam" id="3.30.160.60:FF:000145">
    <property type="entry name" value="Zinc finger protein 574"/>
    <property type="match status" value="1"/>
</dbReference>
<evidence type="ECO:0000256" key="10">
    <source>
        <dbReference type="ARBA" id="ARBA00023163"/>
    </source>
</evidence>
<comment type="similarity">
    <text evidence="2">Belongs to the krueppel C2H2-type zinc-finger protein family.</text>
</comment>
<comment type="similarity">
    <text evidence="12">Belongs to the snail C2H2-type zinc-finger protein family.</text>
</comment>
<dbReference type="PANTHER" id="PTHR24388:SF53">
    <property type="entry name" value="CHORION TRANSCRIPTION FACTOR CF2-RELATED"/>
    <property type="match status" value="1"/>
</dbReference>
<keyword evidence="4" id="KW-0479">Metal-binding</keyword>
<evidence type="ECO:0000256" key="7">
    <source>
        <dbReference type="ARBA" id="ARBA00022833"/>
    </source>
</evidence>
<dbReference type="Pfam" id="PF00096">
    <property type="entry name" value="zf-C2H2"/>
    <property type="match status" value="3"/>
</dbReference>
<accession>A0A8S9WUK2</accession>
<keyword evidence="15" id="KW-0732">Signal</keyword>
<dbReference type="InterPro" id="IPR056438">
    <property type="entry name" value="Znf-C2H2_CTCF"/>
</dbReference>
<dbReference type="PROSITE" id="PS50157">
    <property type="entry name" value="ZINC_FINGER_C2H2_2"/>
    <property type="match status" value="7"/>
</dbReference>
<gene>
    <name evidence="17" type="ORF">GE061_006089</name>
</gene>
<name>A0A8S9WUK2_APOLU</name>
<evidence type="ECO:0000256" key="5">
    <source>
        <dbReference type="ARBA" id="ARBA00022737"/>
    </source>
</evidence>
<evidence type="ECO:0000256" key="6">
    <source>
        <dbReference type="ARBA" id="ARBA00022771"/>
    </source>
</evidence>
<feature type="domain" description="C2H2-type" evidence="16">
    <location>
        <begin position="385"/>
        <end position="412"/>
    </location>
</feature>
<comment type="caution">
    <text evidence="17">The sequence shown here is derived from an EMBL/GenBank/DDBJ whole genome shotgun (WGS) entry which is preliminary data.</text>
</comment>
<dbReference type="GO" id="GO:0008270">
    <property type="term" value="F:zinc ion binding"/>
    <property type="evidence" value="ECO:0007669"/>
    <property type="project" value="UniProtKB-KW"/>
</dbReference>
<sequence length="537" mass="60727">MRYAAVLIFTTLLAGSECFNLESYGAEVARETFELFYNFMAPIREAQARMKTNYDTTGSIIRSADDCLKLTNTSEQAYSLLVNATNFGVAAVEEIGNSMNSLISCSQDAFIQQLKCVFNQLQAVRTQVIDLQQQFLPYANEGKVLYYELVEELEELLRRCESSSSGLLHAYTLESTSDPSQQASLGLENRRMDDSTAGSAPSNSMDPTAVMELEPTAMSLNPQVVIKEEEASSSSAFQDLYSCGAERYEYITPSMATRVKHTRRKKHNVVKRHVCDICNYKTDQRAHLIRHQMTHTGDKPFTCEFCGYKTVDRTDLMKHRRMHTGEKPFTCEECGFRTGDPKSLKIHSSKHTGDKPFECEDCEFKTADRSSLRTHKRIHTGEKPFTCDLCDYRTRDRKSLAVHKRKHSGEKPFACKYCEYKSNNRSVLTLHVRIHTGEKPYACEACDYRATQKAALVSHMRTHTGVKPYACDICDFKTGYRSSLITHVGTHVRELKQHLFLDPLVIAQVSHQVNIEEPEPPSASTEVAPSEPEPSCV</sequence>
<feature type="signal peptide" evidence="15">
    <location>
        <begin position="1"/>
        <end position="18"/>
    </location>
</feature>
<protein>
    <recommendedName>
        <fullName evidence="16">C2H2-type domain-containing protein</fullName>
    </recommendedName>
</protein>
<dbReference type="InterPro" id="IPR013087">
    <property type="entry name" value="Znf_C2H2_type"/>
</dbReference>
<dbReference type="GO" id="GO:0005634">
    <property type="term" value="C:nucleus"/>
    <property type="evidence" value="ECO:0007669"/>
    <property type="project" value="UniProtKB-SubCell"/>
</dbReference>
<evidence type="ECO:0000256" key="13">
    <source>
        <dbReference type="PROSITE-ProRule" id="PRU00042"/>
    </source>
</evidence>
<dbReference type="GO" id="GO:0000981">
    <property type="term" value="F:DNA-binding transcription factor activity, RNA polymerase II-specific"/>
    <property type="evidence" value="ECO:0007669"/>
    <property type="project" value="TreeGrafter"/>
</dbReference>
<dbReference type="Proteomes" id="UP000466442">
    <property type="component" value="Unassembled WGS sequence"/>
</dbReference>
<dbReference type="FunFam" id="3.30.160.60:FF:002287">
    <property type="entry name" value="Uncharacterized protein"/>
    <property type="match status" value="1"/>
</dbReference>
<evidence type="ECO:0000256" key="14">
    <source>
        <dbReference type="SAM" id="MobiDB-lite"/>
    </source>
</evidence>
<evidence type="ECO:0000256" key="3">
    <source>
        <dbReference type="ARBA" id="ARBA00007746"/>
    </source>
</evidence>
<keyword evidence="9" id="KW-0238">DNA-binding</keyword>
<feature type="region of interest" description="Disordered" evidence="14">
    <location>
        <begin position="517"/>
        <end position="537"/>
    </location>
</feature>
<dbReference type="OrthoDB" id="6077919at2759"/>
<dbReference type="InterPro" id="IPR036236">
    <property type="entry name" value="Znf_C2H2_sf"/>
</dbReference>
<dbReference type="SMART" id="SM00355">
    <property type="entry name" value="ZnF_C2H2"/>
    <property type="match status" value="8"/>
</dbReference>
<feature type="domain" description="C2H2-type" evidence="16">
    <location>
        <begin position="301"/>
        <end position="328"/>
    </location>
</feature>
<keyword evidence="5" id="KW-0677">Repeat</keyword>
<dbReference type="GO" id="GO:0000978">
    <property type="term" value="F:RNA polymerase II cis-regulatory region sequence-specific DNA binding"/>
    <property type="evidence" value="ECO:0007669"/>
    <property type="project" value="TreeGrafter"/>
</dbReference>
<feature type="domain" description="C2H2-type" evidence="16">
    <location>
        <begin position="441"/>
        <end position="468"/>
    </location>
</feature>
<keyword evidence="8" id="KW-0805">Transcription regulation</keyword>
<comment type="similarity">
    <text evidence="3">Belongs to the hunchback C2H2-type zinc-finger protein family.</text>
</comment>
<proteinExistence type="inferred from homology"/>
<evidence type="ECO:0000256" key="9">
    <source>
        <dbReference type="ARBA" id="ARBA00023125"/>
    </source>
</evidence>
<feature type="domain" description="C2H2-type" evidence="16">
    <location>
        <begin position="273"/>
        <end position="300"/>
    </location>
</feature>
<dbReference type="EMBL" id="WIXP02000014">
    <property type="protein sequence ID" value="KAF6199791.1"/>
    <property type="molecule type" value="Genomic_DNA"/>
</dbReference>
<evidence type="ECO:0000256" key="2">
    <source>
        <dbReference type="ARBA" id="ARBA00006991"/>
    </source>
</evidence>
<feature type="chain" id="PRO_5035755046" description="C2H2-type domain-containing protein" evidence="15">
    <location>
        <begin position="19"/>
        <end position="537"/>
    </location>
</feature>
<keyword evidence="18" id="KW-1185">Reference proteome</keyword>
<keyword evidence="10" id="KW-0804">Transcription</keyword>
<evidence type="ECO:0000256" key="12">
    <source>
        <dbReference type="ARBA" id="ARBA00037948"/>
    </source>
</evidence>
<keyword evidence="11" id="KW-0539">Nucleus</keyword>
<evidence type="ECO:0000313" key="18">
    <source>
        <dbReference type="Proteomes" id="UP000466442"/>
    </source>
</evidence>
<dbReference type="FunFam" id="3.30.160.60:FF:000634">
    <property type="entry name" value="Zinc finger X-chromosomal protein"/>
    <property type="match status" value="1"/>
</dbReference>
<keyword evidence="6 13" id="KW-0863">Zinc-finger</keyword>
<evidence type="ECO:0000256" key="8">
    <source>
        <dbReference type="ARBA" id="ARBA00023015"/>
    </source>
</evidence>
<reference evidence="17" key="1">
    <citation type="journal article" date="2021" name="Mol. Ecol. Resour.">
        <title>Apolygus lucorum genome provides insights into omnivorousness and mesophyll feeding.</title>
        <authorList>
            <person name="Liu Y."/>
            <person name="Liu H."/>
            <person name="Wang H."/>
            <person name="Huang T."/>
            <person name="Liu B."/>
            <person name="Yang B."/>
            <person name="Yin L."/>
            <person name="Li B."/>
            <person name="Zhang Y."/>
            <person name="Zhang S."/>
            <person name="Jiang F."/>
            <person name="Zhang X."/>
            <person name="Ren Y."/>
            <person name="Wang B."/>
            <person name="Wang S."/>
            <person name="Lu Y."/>
            <person name="Wu K."/>
            <person name="Fan W."/>
            <person name="Wang G."/>
        </authorList>
    </citation>
    <scope>NUCLEOTIDE SEQUENCE</scope>
    <source>
        <strain evidence="17">12Hb</strain>
    </source>
</reference>